<name>H0HK83_9HYPH</name>
<dbReference type="Proteomes" id="UP000003250">
    <property type="component" value="Unassembled WGS sequence"/>
</dbReference>
<proteinExistence type="predicted"/>
<gene>
    <name evidence="2" type="ORF">MAXJ12_02691</name>
</gene>
<feature type="region of interest" description="Disordered" evidence="1">
    <location>
        <begin position="1"/>
        <end position="122"/>
    </location>
</feature>
<evidence type="ECO:0000256" key="1">
    <source>
        <dbReference type="SAM" id="MobiDB-lite"/>
    </source>
</evidence>
<dbReference type="OrthoDB" id="8117066at2"/>
<feature type="compositionally biased region" description="Basic and acidic residues" evidence="1">
    <location>
        <begin position="78"/>
        <end position="105"/>
    </location>
</feature>
<accession>H0HK83</accession>
<evidence type="ECO:0000313" key="2">
    <source>
        <dbReference type="EMBL" id="EHK58858.1"/>
    </source>
</evidence>
<dbReference type="RefSeq" id="WP_008834195.1">
    <property type="nucleotide sequence ID" value="NZ_AHAM01000025.1"/>
</dbReference>
<dbReference type="AlphaFoldDB" id="H0HK83"/>
<organism evidence="2 3">
    <name type="scientific">Mesorhizobium alhagi CCNWXJ12-2</name>
    <dbReference type="NCBI Taxonomy" id="1107882"/>
    <lineage>
        <taxon>Bacteria</taxon>
        <taxon>Pseudomonadati</taxon>
        <taxon>Pseudomonadota</taxon>
        <taxon>Alphaproteobacteria</taxon>
        <taxon>Hyphomicrobiales</taxon>
        <taxon>Phyllobacteriaceae</taxon>
        <taxon>Allomesorhizobium</taxon>
    </lineage>
</organism>
<evidence type="ECO:0000313" key="3">
    <source>
        <dbReference type="Proteomes" id="UP000003250"/>
    </source>
</evidence>
<reference evidence="2 3" key="1">
    <citation type="journal article" date="2012" name="J. Bacteriol.">
        <title>Draft Genome Sequence of Mesorhizobium alhagi CCNWXJ12-2T, a Novel Salt-Resistant Species Isolated from the Desert of Northwestern China.</title>
        <authorList>
            <person name="Zhou M."/>
            <person name="Chen W."/>
            <person name="Chen H."/>
            <person name="Wei G."/>
        </authorList>
    </citation>
    <scope>NUCLEOTIDE SEQUENCE [LARGE SCALE GENOMIC DNA]</scope>
    <source>
        <strain evidence="2 3">CCNWXJ12-2</strain>
    </source>
</reference>
<feature type="compositionally biased region" description="Basic and acidic residues" evidence="1">
    <location>
        <begin position="1"/>
        <end position="10"/>
    </location>
</feature>
<dbReference type="EMBL" id="AHAM01000025">
    <property type="protein sequence ID" value="EHK58858.1"/>
    <property type="molecule type" value="Genomic_DNA"/>
</dbReference>
<keyword evidence="3" id="KW-1185">Reference proteome</keyword>
<sequence>MPDQSKKIENDAAGQFVRSKHGRGNDGLSSAEPRVTTGDGDATFDNDPDFPPESRNDRATGARKLQSIEGGGMEDGPDERTYEGPPEHGLQEDMDEVPEKTRHGDGQNPPGSFGVSKPARNA</sequence>
<dbReference type="PATRIC" id="fig|1107882.3.peg.533"/>
<protein>
    <submittedName>
        <fullName evidence="2">Uncharacterized protein</fullName>
    </submittedName>
</protein>